<organism evidence="1 2">
    <name type="scientific">Pluteus cervinus</name>
    <dbReference type="NCBI Taxonomy" id="181527"/>
    <lineage>
        <taxon>Eukaryota</taxon>
        <taxon>Fungi</taxon>
        <taxon>Dikarya</taxon>
        <taxon>Basidiomycota</taxon>
        <taxon>Agaricomycotina</taxon>
        <taxon>Agaricomycetes</taxon>
        <taxon>Agaricomycetidae</taxon>
        <taxon>Agaricales</taxon>
        <taxon>Pluteineae</taxon>
        <taxon>Pluteaceae</taxon>
        <taxon>Pluteus</taxon>
    </lineage>
</organism>
<protein>
    <submittedName>
        <fullName evidence="1">Uncharacterized protein</fullName>
    </submittedName>
</protein>
<gene>
    <name evidence="1" type="ORF">BDN72DRAFT_820701</name>
</gene>
<dbReference type="Proteomes" id="UP000308600">
    <property type="component" value="Unassembled WGS sequence"/>
</dbReference>
<evidence type="ECO:0000313" key="2">
    <source>
        <dbReference type="Proteomes" id="UP000308600"/>
    </source>
</evidence>
<accession>A0ACD3ASY4</accession>
<dbReference type="EMBL" id="ML208343">
    <property type="protein sequence ID" value="TFK68818.1"/>
    <property type="molecule type" value="Genomic_DNA"/>
</dbReference>
<sequence>MPHKRAKRSKREELRVQTGHDLAPSKQALTTEAIPKSAARVINALQIRSAFSEKKRQRDLEEEGSGSKRRKLSQPKAKSKQGTGLQIQPGESIQHFNKRVENDMRPLVKSAMQTSRVVVRTAAKAEREAKAQKHLKNQPKLTDDNEQSETATLKTSGQHLPRSDSSTTDRRAQHPVKDFIPLNTSVPRRLNDIAKAPPELKLPRLRGKSTTGGMSFGSSDGVVSMAQKLMMEEERERVIARYRALKAKQREGHGSGVSQEDT</sequence>
<reference evidence="1 2" key="1">
    <citation type="journal article" date="2019" name="Nat. Ecol. Evol.">
        <title>Megaphylogeny resolves global patterns of mushroom evolution.</title>
        <authorList>
            <person name="Varga T."/>
            <person name="Krizsan K."/>
            <person name="Foldi C."/>
            <person name="Dima B."/>
            <person name="Sanchez-Garcia M."/>
            <person name="Sanchez-Ramirez S."/>
            <person name="Szollosi G.J."/>
            <person name="Szarkandi J.G."/>
            <person name="Papp V."/>
            <person name="Albert L."/>
            <person name="Andreopoulos W."/>
            <person name="Angelini C."/>
            <person name="Antonin V."/>
            <person name="Barry K.W."/>
            <person name="Bougher N.L."/>
            <person name="Buchanan P."/>
            <person name="Buyck B."/>
            <person name="Bense V."/>
            <person name="Catcheside P."/>
            <person name="Chovatia M."/>
            <person name="Cooper J."/>
            <person name="Damon W."/>
            <person name="Desjardin D."/>
            <person name="Finy P."/>
            <person name="Geml J."/>
            <person name="Haridas S."/>
            <person name="Hughes K."/>
            <person name="Justo A."/>
            <person name="Karasinski D."/>
            <person name="Kautmanova I."/>
            <person name="Kiss B."/>
            <person name="Kocsube S."/>
            <person name="Kotiranta H."/>
            <person name="LaButti K.M."/>
            <person name="Lechner B.E."/>
            <person name="Liimatainen K."/>
            <person name="Lipzen A."/>
            <person name="Lukacs Z."/>
            <person name="Mihaltcheva S."/>
            <person name="Morgado L.N."/>
            <person name="Niskanen T."/>
            <person name="Noordeloos M.E."/>
            <person name="Ohm R.A."/>
            <person name="Ortiz-Santana B."/>
            <person name="Ovrebo C."/>
            <person name="Racz N."/>
            <person name="Riley R."/>
            <person name="Savchenko A."/>
            <person name="Shiryaev A."/>
            <person name="Soop K."/>
            <person name="Spirin V."/>
            <person name="Szebenyi C."/>
            <person name="Tomsovsky M."/>
            <person name="Tulloss R.E."/>
            <person name="Uehling J."/>
            <person name="Grigoriev I.V."/>
            <person name="Vagvolgyi C."/>
            <person name="Papp T."/>
            <person name="Martin F.M."/>
            <person name="Miettinen O."/>
            <person name="Hibbett D.S."/>
            <person name="Nagy L.G."/>
        </authorList>
    </citation>
    <scope>NUCLEOTIDE SEQUENCE [LARGE SCALE GENOMIC DNA]</scope>
    <source>
        <strain evidence="1 2">NL-1719</strain>
    </source>
</reference>
<keyword evidence="2" id="KW-1185">Reference proteome</keyword>
<proteinExistence type="predicted"/>
<evidence type="ECO:0000313" key="1">
    <source>
        <dbReference type="EMBL" id="TFK68818.1"/>
    </source>
</evidence>
<name>A0ACD3ASY4_9AGAR</name>